<proteinExistence type="predicted"/>
<reference evidence="1" key="1">
    <citation type="journal article" date="2022" name="Int. J. Mol. Sci.">
        <title>Draft Genome of Tanacetum Coccineum: Genomic Comparison of Closely Related Tanacetum-Family Plants.</title>
        <authorList>
            <person name="Yamashiro T."/>
            <person name="Shiraishi A."/>
            <person name="Nakayama K."/>
            <person name="Satake H."/>
        </authorList>
    </citation>
    <scope>NUCLEOTIDE SEQUENCE</scope>
</reference>
<accession>A0ABQ5D3U8</accession>
<evidence type="ECO:0008006" key="3">
    <source>
        <dbReference type="Google" id="ProtNLM"/>
    </source>
</evidence>
<dbReference type="Proteomes" id="UP001151760">
    <property type="component" value="Unassembled WGS sequence"/>
</dbReference>
<evidence type="ECO:0000313" key="1">
    <source>
        <dbReference type="EMBL" id="GJT33653.1"/>
    </source>
</evidence>
<sequence>MMPESFANSLKSLLRQIWLSLELSISDRGTHFCNGHLQRFMQEIWLVYGKALQSSDPSSELKALVALKQANFDLSTAVDHRKDCPDCEGSSVLKFCLFDHSSFKSSASFWESRYPNLID</sequence>
<dbReference type="EMBL" id="BQNB010014896">
    <property type="protein sequence ID" value="GJT33653.1"/>
    <property type="molecule type" value="Genomic_DNA"/>
</dbReference>
<keyword evidence="2" id="KW-1185">Reference proteome</keyword>
<organism evidence="1 2">
    <name type="scientific">Tanacetum coccineum</name>
    <dbReference type="NCBI Taxonomy" id="301880"/>
    <lineage>
        <taxon>Eukaryota</taxon>
        <taxon>Viridiplantae</taxon>
        <taxon>Streptophyta</taxon>
        <taxon>Embryophyta</taxon>
        <taxon>Tracheophyta</taxon>
        <taxon>Spermatophyta</taxon>
        <taxon>Magnoliopsida</taxon>
        <taxon>eudicotyledons</taxon>
        <taxon>Gunneridae</taxon>
        <taxon>Pentapetalae</taxon>
        <taxon>asterids</taxon>
        <taxon>campanulids</taxon>
        <taxon>Asterales</taxon>
        <taxon>Asteraceae</taxon>
        <taxon>Asteroideae</taxon>
        <taxon>Anthemideae</taxon>
        <taxon>Anthemidinae</taxon>
        <taxon>Tanacetum</taxon>
    </lineage>
</organism>
<name>A0ABQ5D3U8_9ASTR</name>
<reference evidence="1" key="2">
    <citation type="submission" date="2022-01" db="EMBL/GenBank/DDBJ databases">
        <authorList>
            <person name="Yamashiro T."/>
            <person name="Shiraishi A."/>
            <person name="Satake H."/>
            <person name="Nakayama K."/>
        </authorList>
    </citation>
    <scope>NUCLEOTIDE SEQUENCE</scope>
</reference>
<gene>
    <name evidence="1" type="ORF">Tco_0924072</name>
</gene>
<protein>
    <recommendedName>
        <fullName evidence="3">Integrase catalytic domain-containing protein</fullName>
    </recommendedName>
</protein>
<evidence type="ECO:0000313" key="2">
    <source>
        <dbReference type="Proteomes" id="UP001151760"/>
    </source>
</evidence>
<comment type="caution">
    <text evidence="1">The sequence shown here is derived from an EMBL/GenBank/DDBJ whole genome shotgun (WGS) entry which is preliminary data.</text>
</comment>